<accession>A0ABX2ZVN0</accession>
<evidence type="ECO:0000313" key="2">
    <source>
        <dbReference type="Proteomes" id="UP000094580"/>
    </source>
</evidence>
<dbReference type="RefSeq" id="WP_069033348.1">
    <property type="nucleotide sequence ID" value="NZ_MDKC01000008.1"/>
</dbReference>
<dbReference type="Proteomes" id="UP000094580">
    <property type="component" value="Unassembled WGS sequence"/>
</dbReference>
<comment type="caution">
    <text evidence="1">The sequence shown here is derived from an EMBL/GenBank/DDBJ whole genome shotgun (WGS) entry which is preliminary data.</text>
</comment>
<proteinExistence type="predicted"/>
<sequence>MTKLEFDIHNILITKHTDYKGYKIRFSIDQQHYVLLVGKTNILFPLSLIHTFNDKGTCKLCNKLVLPSNISQQVCPTLFNRRKELLTYFQEHYSEQF</sequence>
<organism evidence="1 2">
    <name type="scientific">Gottfriedia luciferensis</name>
    <dbReference type="NCBI Taxonomy" id="178774"/>
    <lineage>
        <taxon>Bacteria</taxon>
        <taxon>Bacillati</taxon>
        <taxon>Bacillota</taxon>
        <taxon>Bacilli</taxon>
        <taxon>Bacillales</taxon>
        <taxon>Bacillaceae</taxon>
        <taxon>Gottfriedia</taxon>
    </lineage>
</organism>
<gene>
    <name evidence="1" type="ORF">BED47_19995</name>
</gene>
<dbReference type="EMBL" id="MDKC01000008">
    <property type="protein sequence ID" value="ODG92489.1"/>
    <property type="molecule type" value="Genomic_DNA"/>
</dbReference>
<evidence type="ECO:0000313" key="1">
    <source>
        <dbReference type="EMBL" id="ODG92489.1"/>
    </source>
</evidence>
<protein>
    <submittedName>
        <fullName evidence="1">Uncharacterized protein</fullName>
    </submittedName>
</protein>
<name>A0ABX2ZVN0_9BACI</name>
<reference evidence="1 2" key="1">
    <citation type="submission" date="2016-07" db="EMBL/GenBank/DDBJ databases">
        <authorList>
            <person name="Townsley L."/>
            <person name="Shank E.A."/>
        </authorList>
    </citation>
    <scope>NUCLEOTIDE SEQUENCE [LARGE SCALE GENOMIC DNA]</scope>
    <source>
        <strain evidence="1 2">CH01</strain>
    </source>
</reference>
<keyword evidence="2" id="KW-1185">Reference proteome</keyword>